<dbReference type="RefSeq" id="WP_007195394.1">
    <property type="nucleotide sequence ID" value="NZ_AFWV01000021.1"/>
</dbReference>
<dbReference type="EMBL" id="AFWV01000021">
    <property type="protein sequence ID" value="EGV16146.1"/>
    <property type="molecule type" value="Genomic_DNA"/>
</dbReference>
<gene>
    <name evidence="2" type="ORF">ThimaDRAFT_4523</name>
</gene>
<reference evidence="2 3" key="1">
    <citation type="submission" date="2011-06" db="EMBL/GenBank/DDBJ databases">
        <title>The draft genome of Thiocapsa marina 5811.</title>
        <authorList>
            <consortium name="US DOE Joint Genome Institute (JGI-PGF)"/>
            <person name="Lucas S."/>
            <person name="Han J."/>
            <person name="Cheng J.-F."/>
            <person name="Goodwin L."/>
            <person name="Pitluck S."/>
            <person name="Peters L."/>
            <person name="Land M.L."/>
            <person name="Hauser L."/>
            <person name="Vogl K."/>
            <person name="Liu Z."/>
            <person name="Imhoff J."/>
            <person name="Thiel V."/>
            <person name="Frigaard N.-U."/>
            <person name="Bryant D."/>
            <person name="Woyke T.J."/>
        </authorList>
    </citation>
    <scope>NUCLEOTIDE SEQUENCE [LARGE SCALE GENOMIC DNA]</scope>
    <source>
        <strain evidence="2 3">5811</strain>
    </source>
</reference>
<proteinExistence type="predicted"/>
<organism evidence="2 3">
    <name type="scientific">Thiocapsa marina 5811</name>
    <dbReference type="NCBI Taxonomy" id="768671"/>
    <lineage>
        <taxon>Bacteria</taxon>
        <taxon>Pseudomonadati</taxon>
        <taxon>Pseudomonadota</taxon>
        <taxon>Gammaproteobacteria</taxon>
        <taxon>Chromatiales</taxon>
        <taxon>Chromatiaceae</taxon>
        <taxon>Thiocapsa</taxon>
    </lineage>
</organism>
<sequence>MTLDEARERRLQDPPEGDDSHERKLIDVLMATPDPAGVLTLAEALAQKHPSSAEIIQALAGLSPETDADKIEALWGALADRPDVALAGVLAKLGWPARRPPPLETVRRVLVLTNLRYRVNLVRAGAAFAGAIPPDDLAANDRLYLAWTRCQWSELIPRLSEPDRRPGPAGAISLARALRRPGHPAGKLLLQLSPTRDGAQIEALWRELADGHRPQLASVLADLGWPAPRPVPTALAHAILDLAVMYAATDVMRAVVVLARAIRPDDALLNDAIFAAWARCESRALERLIATQGRHAATPALEALYTLITGDLTRLALLQDEDGTLLAQVFAVAPEPLLSRMSRIPTPCCASSMRFEPSLPMPSLPMPSRQRQPGPRVRSTHRKAAGASCRGRPESPPEAVTAVSSEIASAADPSSDHPSRSTCGMARSWCSCRRGSSGCRSNHADPVGCCCPRIGSACTQ</sequence>
<dbReference type="AlphaFoldDB" id="F9UHX0"/>
<dbReference type="STRING" id="768671.ThimaDRAFT_4523"/>
<keyword evidence="3" id="KW-1185">Reference proteome</keyword>
<accession>F9UHX0</accession>
<feature type="region of interest" description="Disordered" evidence="1">
    <location>
        <begin position="1"/>
        <end position="21"/>
    </location>
</feature>
<feature type="region of interest" description="Disordered" evidence="1">
    <location>
        <begin position="359"/>
        <end position="423"/>
    </location>
</feature>
<dbReference type="Proteomes" id="UP000005459">
    <property type="component" value="Unassembled WGS sequence"/>
</dbReference>
<dbReference type="OrthoDB" id="597378at2"/>
<protein>
    <submittedName>
        <fullName evidence="2">Uncharacterized protein</fullName>
    </submittedName>
</protein>
<name>F9UHX0_9GAMM</name>
<evidence type="ECO:0000256" key="1">
    <source>
        <dbReference type="SAM" id="MobiDB-lite"/>
    </source>
</evidence>
<evidence type="ECO:0000313" key="2">
    <source>
        <dbReference type="EMBL" id="EGV16146.1"/>
    </source>
</evidence>
<evidence type="ECO:0000313" key="3">
    <source>
        <dbReference type="Proteomes" id="UP000005459"/>
    </source>
</evidence>